<feature type="transmembrane region" description="Helical" evidence="6">
    <location>
        <begin position="650"/>
        <end position="671"/>
    </location>
</feature>
<evidence type="ECO:0000313" key="8">
    <source>
        <dbReference type="Proteomes" id="UP000235703"/>
    </source>
</evidence>
<feature type="transmembrane region" description="Helical" evidence="6">
    <location>
        <begin position="691"/>
        <end position="709"/>
    </location>
</feature>
<accession>A0A2N6PF20</accession>
<dbReference type="InterPro" id="IPR029044">
    <property type="entry name" value="Nucleotide-diphossugar_trans"/>
</dbReference>
<feature type="transmembrane region" description="Helical" evidence="6">
    <location>
        <begin position="521"/>
        <end position="553"/>
    </location>
</feature>
<feature type="transmembrane region" description="Helical" evidence="6">
    <location>
        <begin position="440"/>
        <end position="461"/>
    </location>
</feature>
<dbReference type="PANTHER" id="PTHR43179:SF12">
    <property type="entry name" value="GALACTOFURANOSYLTRANSFERASE GLFT2"/>
    <property type="match status" value="1"/>
</dbReference>
<evidence type="ECO:0008006" key="9">
    <source>
        <dbReference type="Google" id="ProtNLM"/>
    </source>
</evidence>
<organism evidence="7 8">
    <name type="scientific">Brevibacterium luteolum</name>
    <dbReference type="NCBI Taxonomy" id="199591"/>
    <lineage>
        <taxon>Bacteria</taxon>
        <taxon>Bacillati</taxon>
        <taxon>Actinomycetota</taxon>
        <taxon>Actinomycetes</taxon>
        <taxon>Micrococcales</taxon>
        <taxon>Brevibacteriaceae</taxon>
        <taxon>Brevibacterium</taxon>
    </lineage>
</organism>
<keyword evidence="6" id="KW-0472">Membrane</keyword>
<evidence type="ECO:0000313" key="7">
    <source>
        <dbReference type="EMBL" id="PMB97268.1"/>
    </source>
</evidence>
<feature type="transmembrane region" description="Helical" evidence="6">
    <location>
        <begin position="622"/>
        <end position="643"/>
    </location>
</feature>
<keyword evidence="6" id="KW-0812">Transmembrane</keyword>
<keyword evidence="4" id="KW-0808">Transferase</keyword>
<dbReference type="SUPFAM" id="SSF53448">
    <property type="entry name" value="Nucleotide-diphospho-sugar transferases"/>
    <property type="match status" value="1"/>
</dbReference>
<feature type="region of interest" description="Disordered" evidence="5">
    <location>
        <begin position="1006"/>
        <end position="1028"/>
    </location>
</feature>
<gene>
    <name evidence="7" type="ORF">CJ198_12035</name>
</gene>
<feature type="compositionally biased region" description="Basic and acidic residues" evidence="5">
    <location>
        <begin position="1018"/>
        <end position="1028"/>
    </location>
</feature>
<comment type="pathway">
    <text evidence="1">Cell wall biogenesis; cell wall polysaccharide biosynthesis.</text>
</comment>
<evidence type="ECO:0000256" key="2">
    <source>
        <dbReference type="ARBA" id="ARBA00006739"/>
    </source>
</evidence>
<evidence type="ECO:0000256" key="5">
    <source>
        <dbReference type="SAM" id="MobiDB-lite"/>
    </source>
</evidence>
<keyword evidence="8" id="KW-1185">Reference proteome</keyword>
<dbReference type="PANTHER" id="PTHR43179">
    <property type="entry name" value="RHAMNOSYLTRANSFERASE WBBL"/>
    <property type="match status" value="1"/>
</dbReference>
<proteinExistence type="inferred from homology"/>
<name>A0A2N6PF20_9MICO</name>
<sequence length="1028" mass="109342">MSFTVAAVIRTDGHTVSRAWLTALRHHFPQITSVTLLDDSRTAQKLARRRRRNPELPAGETLTAAELVSSPDLERADYVWFLSPDSLPEPDCLTQLHTRLSAADTLAVVGPKILSADGDLVSVGVTTTADGARYSPVSPGEEDAGQHNRREDVFAVDEPGMLVAAAVVRQLGVPSETLSVSYRGIEYCDRLRRAGHRVEVVPQARIAIPAEGIGRYYSSPRPLPHKHIVRHEHRYRLATATRGRSSIMQLKLTLLAVLKALGNLLANSPDEASWWLGAAWALPQDAHATRRLRRYRTGGSLPASVYASKHDLRSARRELAGVGGEVAADHLREDGALNTAGDLAEFSGIDTRTKRSLLFHPLVVIIVVSSIASALMFYRLIGPGAITGGAWARLDVPFAEVVTRIFSPVLELGLGSSTPADPLLSVLAILSLPFGGSLDLMLRSLWLLALPLAATIMYLCAGRVVPAAGLRALLALIWIAQPAFLISLHDGRVGTVLSWIVAPAALWALDRSIHYRSVAAAAACGLAFAVIMAGSPFLIVPIIIVVITVMILYRSTSFIWALLPGIGLSWPWLIAAIRQPDALLTNPGRVLDYAQPHSFQLALGWATRPQLSVLENWLPAPAVPWVLAALLLPLLAALVLAALRVRNNLAVLALAVVCYSAGLAGAIVQAALEGQLTADGLVASFTGDSMLLIGLGFCGFTAAALWPVALDRGSRVRNYALRGLIPAGALLMITAFTLQSLLVGTPIHRTTASPLPAFAAERHTGALGQQTLILQSDDDQLYGQLVTPESNTILTTSTMHEARSISGHPFDRRPVAIDDADIALARVIGRLTSGSGDDTRTALDQLGIGFVVIRGSGASELAQTVAVSPGLTRLGATDQGLLYQVVPDGSPLSSASVVADDGSLSPVEIVDGRGEIPAGAGQRTLILAERAGLARVQINGQDAVREEARTGAPSWQAAYQLPDEASTVTISYTYPQYAIGVGIGWVLVFVSVLVAIPFGNRSRARTAPRLATTASGTAEHRTDERVSA</sequence>
<dbReference type="GO" id="GO:0016757">
    <property type="term" value="F:glycosyltransferase activity"/>
    <property type="evidence" value="ECO:0007669"/>
    <property type="project" value="UniProtKB-KW"/>
</dbReference>
<evidence type="ECO:0000256" key="6">
    <source>
        <dbReference type="SAM" id="Phobius"/>
    </source>
</evidence>
<comment type="caution">
    <text evidence="7">The sequence shown here is derived from an EMBL/GenBank/DDBJ whole genome shotgun (WGS) entry which is preliminary data.</text>
</comment>
<keyword evidence="6" id="KW-1133">Transmembrane helix</keyword>
<dbReference type="Proteomes" id="UP000235703">
    <property type="component" value="Unassembled WGS sequence"/>
</dbReference>
<feature type="transmembrane region" description="Helical" evidence="6">
    <location>
        <begin position="468"/>
        <end position="486"/>
    </location>
</feature>
<protein>
    <recommendedName>
        <fullName evidence="9">Glycosyltransferase family 2 protein</fullName>
    </recommendedName>
</protein>
<dbReference type="Gene3D" id="3.90.550.10">
    <property type="entry name" value="Spore Coat Polysaccharide Biosynthesis Protein SpsA, Chain A"/>
    <property type="match status" value="1"/>
</dbReference>
<keyword evidence="3" id="KW-0328">Glycosyltransferase</keyword>
<comment type="similarity">
    <text evidence="2">Belongs to the glycosyltransferase 2 family.</text>
</comment>
<feature type="transmembrane region" description="Helical" evidence="6">
    <location>
        <begin position="357"/>
        <end position="381"/>
    </location>
</feature>
<dbReference type="RefSeq" id="WP_102162854.1">
    <property type="nucleotide sequence ID" value="NZ_PNFZ01000008.1"/>
</dbReference>
<evidence type="ECO:0000256" key="1">
    <source>
        <dbReference type="ARBA" id="ARBA00004776"/>
    </source>
</evidence>
<reference evidence="7 8" key="1">
    <citation type="submission" date="2017-09" db="EMBL/GenBank/DDBJ databases">
        <title>Bacterial strain isolated from the female urinary microbiota.</title>
        <authorList>
            <person name="Thomas-White K."/>
            <person name="Kumar N."/>
            <person name="Forster S."/>
            <person name="Putonti C."/>
            <person name="Lawley T."/>
            <person name="Wolfe A.J."/>
        </authorList>
    </citation>
    <scope>NUCLEOTIDE SEQUENCE [LARGE SCALE GENOMIC DNA]</scope>
    <source>
        <strain evidence="7 8">UMB0680</strain>
    </source>
</reference>
<evidence type="ECO:0000256" key="4">
    <source>
        <dbReference type="ARBA" id="ARBA00022679"/>
    </source>
</evidence>
<dbReference type="OrthoDB" id="3734530at2"/>
<dbReference type="AlphaFoldDB" id="A0A2N6PF20"/>
<feature type="transmembrane region" description="Helical" evidence="6">
    <location>
        <begin position="721"/>
        <end position="742"/>
    </location>
</feature>
<feature type="transmembrane region" description="Helical" evidence="6">
    <location>
        <begin position="977"/>
        <end position="999"/>
    </location>
</feature>
<dbReference type="EMBL" id="PNFZ01000008">
    <property type="protein sequence ID" value="PMB97268.1"/>
    <property type="molecule type" value="Genomic_DNA"/>
</dbReference>
<evidence type="ECO:0000256" key="3">
    <source>
        <dbReference type="ARBA" id="ARBA00022676"/>
    </source>
</evidence>